<organism evidence="5 6">
    <name type="scientific">Ectobacillus ponti</name>
    <dbReference type="NCBI Taxonomy" id="2961894"/>
    <lineage>
        <taxon>Bacteria</taxon>
        <taxon>Bacillati</taxon>
        <taxon>Bacillota</taxon>
        <taxon>Bacilli</taxon>
        <taxon>Bacillales</taxon>
        <taxon>Bacillaceae</taxon>
        <taxon>Ectobacillus</taxon>
    </lineage>
</organism>
<keyword evidence="3 4" id="KW-0749">Sporulation</keyword>
<evidence type="ECO:0000313" key="6">
    <source>
        <dbReference type="Proteomes" id="UP001156102"/>
    </source>
</evidence>
<dbReference type="RefSeq" id="WP_254759419.1">
    <property type="nucleotide sequence ID" value="NZ_JANCLT010000006.1"/>
</dbReference>
<name>A0AA41X652_9BACI</name>
<dbReference type="AlphaFoldDB" id="A0AA41X652"/>
<evidence type="ECO:0000313" key="5">
    <source>
        <dbReference type="EMBL" id="MCP8969497.1"/>
    </source>
</evidence>
<comment type="induction">
    <text evidence="4">Expressed only in the forespore compartment of sporulating cells.</text>
</comment>
<evidence type="ECO:0000256" key="1">
    <source>
        <dbReference type="ARBA" id="ARBA00004288"/>
    </source>
</evidence>
<gene>
    <name evidence="4" type="primary">sspH</name>
    <name evidence="5" type="ORF">NK662_13255</name>
</gene>
<sequence>MDVNRVKQILSSPSHVRVEYNGVPVWIESCDESNGIANVHDVKNPDETVEVSITELQEM</sequence>
<evidence type="ECO:0000256" key="4">
    <source>
        <dbReference type="HAMAP-Rule" id="MF_00667"/>
    </source>
</evidence>
<comment type="caution">
    <text evidence="5">The sequence shown here is derived from an EMBL/GenBank/DDBJ whole genome shotgun (WGS) entry which is preliminary data.</text>
</comment>
<accession>A0AA41X652</accession>
<dbReference type="Pfam" id="PF08141">
    <property type="entry name" value="SspH"/>
    <property type="match status" value="1"/>
</dbReference>
<proteinExistence type="evidence at transcript level"/>
<dbReference type="GO" id="GO:0042601">
    <property type="term" value="C:endospore-forming forespore"/>
    <property type="evidence" value="ECO:0007669"/>
    <property type="project" value="InterPro"/>
</dbReference>
<evidence type="ECO:0000256" key="3">
    <source>
        <dbReference type="ARBA" id="ARBA00022969"/>
    </source>
</evidence>
<dbReference type="Proteomes" id="UP001156102">
    <property type="component" value="Unassembled WGS sequence"/>
</dbReference>
<dbReference type="GO" id="GO:0030435">
    <property type="term" value="P:sporulation resulting in formation of a cellular spore"/>
    <property type="evidence" value="ECO:0007669"/>
    <property type="project" value="UniProtKB-KW"/>
</dbReference>
<dbReference type="HAMAP" id="MF_00667">
    <property type="entry name" value="SspH"/>
    <property type="match status" value="1"/>
</dbReference>
<evidence type="ECO:0000256" key="2">
    <source>
        <dbReference type="ARBA" id="ARBA00006573"/>
    </source>
</evidence>
<dbReference type="InterPro" id="IPR012610">
    <property type="entry name" value="SASP_SspH"/>
</dbReference>
<protein>
    <recommendedName>
        <fullName evidence="4">Small, acid-soluble spore protein H</fullName>
        <shortName evidence="4">SASP H</shortName>
    </recommendedName>
</protein>
<dbReference type="NCBIfam" id="TIGR02861">
    <property type="entry name" value="SASP_H"/>
    <property type="match status" value="1"/>
</dbReference>
<reference evidence="5" key="1">
    <citation type="submission" date="2022-07" db="EMBL/GenBank/DDBJ databases">
        <authorList>
            <person name="Li W.-J."/>
            <person name="Deng Q.-Q."/>
        </authorList>
    </citation>
    <scope>NUCLEOTIDE SEQUENCE</scope>
    <source>
        <strain evidence="5">SYSU M60031</strain>
    </source>
</reference>
<dbReference type="GO" id="GO:0030436">
    <property type="term" value="P:asexual sporulation"/>
    <property type="evidence" value="ECO:0007669"/>
    <property type="project" value="UniProtKB-UniRule"/>
</dbReference>
<keyword evidence="6" id="KW-1185">Reference proteome</keyword>
<dbReference type="EMBL" id="JANCLT010000006">
    <property type="protein sequence ID" value="MCP8969497.1"/>
    <property type="molecule type" value="Genomic_DNA"/>
</dbReference>
<comment type="subcellular location">
    <subcellularLocation>
        <location evidence="1 4">Spore core</location>
    </subcellularLocation>
</comment>
<comment type="similarity">
    <text evidence="2 4">Belongs to the SspH family.</text>
</comment>